<dbReference type="EMBL" id="JAIWYP010000016">
    <property type="protein sequence ID" value="KAH3696276.1"/>
    <property type="molecule type" value="Genomic_DNA"/>
</dbReference>
<name>A0A9D4BBE3_DREPO</name>
<accession>A0A9D4BBE3</accession>
<dbReference type="AlphaFoldDB" id="A0A9D4BBE3"/>
<reference evidence="1" key="1">
    <citation type="journal article" date="2019" name="bioRxiv">
        <title>The Genome of the Zebra Mussel, Dreissena polymorpha: A Resource for Invasive Species Research.</title>
        <authorList>
            <person name="McCartney M.A."/>
            <person name="Auch B."/>
            <person name="Kono T."/>
            <person name="Mallez S."/>
            <person name="Zhang Y."/>
            <person name="Obille A."/>
            <person name="Becker A."/>
            <person name="Abrahante J.E."/>
            <person name="Garbe J."/>
            <person name="Badalamenti J.P."/>
            <person name="Herman A."/>
            <person name="Mangelson H."/>
            <person name="Liachko I."/>
            <person name="Sullivan S."/>
            <person name="Sone E.D."/>
            <person name="Koren S."/>
            <person name="Silverstein K.A.T."/>
            <person name="Beckman K.B."/>
            <person name="Gohl D.M."/>
        </authorList>
    </citation>
    <scope>NUCLEOTIDE SEQUENCE</scope>
    <source>
        <strain evidence="1">Duluth1</strain>
        <tissue evidence="1">Whole animal</tissue>
    </source>
</reference>
<protein>
    <submittedName>
        <fullName evidence="1">Uncharacterized protein</fullName>
    </submittedName>
</protein>
<keyword evidence="2" id="KW-1185">Reference proteome</keyword>
<reference evidence="1" key="2">
    <citation type="submission" date="2020-11" db="EMBL/GenBank/DDBJ databases">
        <authorList>
            <person name="McCartney M.A."/>
            <person name="Auch B."/>
            <person name="Kono T."/>
            <person name="Mallez S."/>
            <person name="Becker A."/>
            <person name="Gohl D.M."/>
            <person name="Silverstein K.A.T."/>
            <person name="Koren S."/>
            <person name="Bechman K.B."/>
            <person name="Herman A."/>
            <person name="Abrahante J.E."/>
            <person name="Garbe J."/>
        </authorList>
    </citation>
    <scope>NUCLEOTIDE SEQUENCE</scope>
    <source>
        <strain evidence="1">Duluth1</strain>
        <tissue evidence="1">Whole animal</tissue>
    </source>
</reference>
<evidence type="ECO:0000313" key="1">
    <source>
        <dbReference type="EMBL" id="KAH3696276.1"/>
    </source>
</evidence>
<evidence type="ECO:0000313" key="2">
    <source>
        <dbReference type="Proteomes" id="UP000828390"/>
    </source>
</evidence>
<sequence length="97" mass="11013">MSDSVQVPVVSRVVPVPAPEKPKKKIPVEIWSHLQHHIRVSGRELTLVSLQIGVRMTSSKTLHSSCPRPLKRGVLHLFLFRSSSGFKSYQRFQILET</sequence>
<proteinExistence type="predicted"/>
<comment type="caution">
    <text evidence="1">The sequence shown here is derived from an EMBL/GenBank/DDBJ whole genome shotgun (WGS) entry which is preliminary data.</text>
</comment>
<dbReference type="Proteomes" id="UP000828390">
    <property type="component" value="Unassembled WGS sequence"/>
</dbReference>
<gene>
    <name evidence="1" type="ORF">DPMN_083741</name>
</gene>
<organism evidence="1 2">
    <name type="scientific">Dreissena polymorpha</name>
    <name type="common">Zebra mussel</name>
    <name type="synonym">Mytilus polymorpha</name>
    <dbReference type="NCBI Taxonomy" id="45954"/>
    <lineage>
        <taxon>Eukaryota</taxon>
        <taxon>Metazoa</taxon>
        <taxon>Spiralia</taxon>
        <taxon>Lophotrochozoa</taxon>
        <taxon>Mollusca</taxon>
        <taxon>Bivalvia</taxon>
        <taxon>Autobranchia</taxon>
        <taxon>Heteroconchia</taxon>
        <taxon>Euheterodonta</taxon>
        <taxon>Imparidentia</taxon>
        <taxon>Neoheterodontei</taxon>
        <taxon>Myida</taxon>
        <taxon>Dreissenoidea</taxon>
        <taxon>Dreissenidae</taxon>
        <taxon>Dreissena</taxon>
    </lineage>
</organism>